<dbReference type="AlphaFoldDB" id="A0A852Z084"/>
<reference evidence="2 3" key="1">
    <citation type="submission" date="2020-07" db="EMBL/GenBank/DDBJ databases">
        <title>Genomic Encyclopedia of Type Strains, Phase III (KMG-III): the genomes of soil and plant-associated and newly described type strains.</title>
        <authorList>
            <person name="Whitman W."/>
        </authorList>
    </citation>
    <scope>NUCLEOTIDE SEQUENCE [LARGE SCALE GENOMIC DNA]</scope>
    <source>
        <strain evidence="2 3">CECT 8576</strain>
    </source>
</reference>
<sequence length="34" mass="4191">MDRHGRGIDDPRFLRRAERKLKRAQRELSREQRG</sequence>
<feature type="region of interest" description="Disordered" evidence="1">
    <location>
        <begin position="1"/>
        <end position="34"/>
    </location>
</feature>
<gene>
    <name evidence="2" type="ORF">FHR84_001990</name>
</gene>
<keyword evidence="3" id="KW-1185">Reference proteome</keyword>
<organism evidence="2 3">
    <name type="scientific">Actinopolyspora biskrensis</name>
    <dbReference type="NCBI Taxonomy" id="1470178"/>
    <lineage>
        <taxon>Bacteria</taxon>
        <taxon>Bacillati</taxon>
        <taxon>Actinomycetota</taxon>
        <taxon>Actinomycetes</taxon>
        <taxon>Actinopolysporales</taxon>
        <taxon>Actinopolysporaceae</taxon>
        <taxon>Actinopolyspora</taxon>
    </lineage>
</organism>
<feature type="compositionally biased region" description="Basic and acidic residues" evidence="1">
    <location>
        <begin position="24"/>
        <end position="34"/>
    </location>
</feature>
<name>A0A852Z084_9ACTN</name>
<evidence type="ECO:0000256" key="1">
    <source>
        <dbReference type="SAM" id="MobiDB-lite"/>
    </source>
</evidence>
<accession>A0A852Z084</accession>
<comment type="caution">
    <text evidence="2">The sequence shown here is derived from an EMBL/GenBank/DDBJ whole genome shotgun (WGS) entry which is preliminary data.</text>
</comment>
<protein>
    <submittedName>
        <fullName evidence="2">Transposase</fullName>
    </submittedName>
</protein>
<dbReference type="EMBL" id="JACBYW010000003">
    <property type="protein sequence ID" value="NYH78665.1"/>
    <property type="molecule type" value="Genomic_DNA"/>
</dbReference>
<evidence type="ECO:0000313" key="2">
    <source>
        <dbReference type="EMBL" id="NYH78665.1"/>
    </source>
</evidence>
<proteinExistence type="predicted"/>
<evidence type="ECO:0000313" key="3">
    <source>
        <dbReference type="Proteomes" id="UP000548304"/>
    </source>
</evidence>
<dbReference type="Proteomes" id="UP000548304">
    <property type="component" value="Unassembled WGS sequence"/>
</dbReference>
<feature type="compositionally biased region" description="Basic and acidic residues" evidence="1">
    <location>
        <begin position="1"/>
        <end position="16"/>
    </location>
</feature>